<reference evidence="1" key="1">
    <citation type="submission" date="2020-07" db="EMBL/GenBank/DDBJ databases">
        <title>Multicomponent nature underlies the extraordinary mechanical properties of spider dragline silk.</title>
        <authorList>
            <person name="Kono N."/>
            <person name="Nakamura H."/>
            <person name="Mori M."/>
            <person name="Yoshida Y."/>
            <person name="Ohtoshi R."/>
            <person name="Malay A.D."/>
            <person name="Moran D.A.P."/>
            <person name="Tomita M."/>
            <person name="Numata K."/>
            <person name="Arakawa K."/>
        </authorList>
    </citation>
    <scope>NUCLEOTIDE SEQUENCE</scope>
</reference>
<proteinExistence type="predicted"/>
<sequence>MVVIGRLKLTQWSKFYLFTQEPSDGPLHFITALHGKHSIHQWDSASTSQQDRCLVTSGIEPAFYCSNASRDHDPLITTDAYRTC</sequence>
<evidence type="ECO:0000313" key="2">
    <source>
        <dbReference type="Proteomes" id="UP000887116"/>
    </source>
</evidence>
<keyword evidence="2" id="KW-1185">Reference proteome</keyword>
<evidence type="ECO:0000313" key="1">
    <source>
        <dbReference type="EMBL" id="GFQ73577.1"/>
    </source>
</evidence>
<dbReference type="AlphaFoldDB" id="A0A8X6HG66"/>
<dbReference type="EMBL" id="BMAO01011426">
    <property type="protein sequence ID" value="GFQ73577.1"/>
    <property type="molecule type" value="Genomic_DNA"/>
</dbReference>
<gene>
    <name evidence="1" type="ORF">TNCT_622421</name>
</gene>
<dbReference type="Proteomes" id="UP000887116">
    <property type="component" value="Unassembled WGS sequence"/>
</dbReference>
<organism evidence="1 2">
    <name type="scientific">Trichonephila clavata</name>
    <name type="common">Joro spider</name>
    <name type="synonym">Nephila clavata</name>
    <dbReference type="NCBI Taxonomy" id="2740835"/>
    <lineage>
        <taxon>Eukaryota</taxon>
        <taxon>Metazoa</taxon>
        <taxon>Ecdysozoa</taxon>
        <taxon>Arthropoda</taxon>
        <taxon>Chelicerata</taxon>
        <taxon>Arachnida</taxon>
        <taxon>Araneae</taxon>
        <taxon>Araneomorphae</taxon>
        <taxon>Entelegynae</taxon>
        <taxon>Araneoidea</taxon>
        <taxon>Nephilidae</taxon>
        <taxon>Trichonephila</taxon>
    </lineage>
</organism>
<accession>A0A8X6HG66</accession>
<protein>
    <submittedName>
        <fullName evidence="1">Uncharacterized protein</fullName>
    </submittedName>
</protein>
<name>A0A8X6HG66_TRICU</name>
<comment type="caution">
    <text evidence="1">The sequence shown here is derived from an EMBL/GenBank/DDBJ whole genome shotgun (WGS) entry which is preliminary data.</text>
</comment>